<sequence>MNCDDFDDRDDALVLDDYLVQGLMPRAGYWSPFSALAWIASRADEYIAAVQTYEVDQHANLGGLHSSAAWTVLGDDAGARFGITFTEAARLLREALEEGRIVGAIAKNLADGVTGPVEAYQWTDWSRTFIPEGLSLIPGFVDFKFPSKSIREGFPASNAAISRPSVSRARTKGESEQWYTDRVKNWSGDRHPSRDDDIAAGRLLGLNAERVKELRRTLAPSTWRMGGRPQGS</sequence>
<name>A0ABV8RJU0_9SPHN</name>
<proteinExistence type="predicted"/>
<dbReference type="EMBL" id="JBHSDR010000003">
    <property type="protein sequence ID" value="MFC4293550.1"/>
    <property type="molecule type" value="Genomic_DNA"/>
</dbReference>
<comment type="caution">
    <text evidence="1">The sequence shown here is derived from an EMBL/GenBank/DDBJ whole genome shotgun (WGS) entry which is preliminary data.</text>
</comment>
<evidence type="ECO:0000313" key="1">
    <source>
        <dbReference type="EMBL" id="MFC4293550.1"/>
    </source>
</evidence>
<protein>
    <submittedName>
        <fullName evidence="1">Uncharacterized protein</fullName>
    </submittedName>
</protein>
<organism evidence="1 2">
    <name type="scientific">Novosphingobium tardum</name>
    <dbReference type="NCBI Taxonomy" id="1538021"/>
    <lineage>
        <taxon>Bacteria</taxon>
        <taxon>Pseudomonadati</taxon>
        <taxon>Pseudomonadota</taxon>
        <taxon>Alphaproteobacteria</taxon>
        <taxon>Sphingomonadales</taxon>
        <taxon>Sphingomonadaceae</taxon>
        <taxon>Novosphingobium</taxon>
    </lineage>
</organism>
<dbReference type="RefSeq" id="WP_379537044.1">
    <property type="nucleotide sequence ID" value="NZ_JBHSDR010000003.1"/>
</dbReference>
<keyword evidence="2" id="KW-1185">Reference proteome</keyword>
<gene>
    <name evidence="1" type="ORF">ACFO0A_00600</name>
</gene>
<accession>A0ABV8RJU0</accession>
<evidence type="ECO:0000313" key="2">
    <source>
        <dbReference type="Proteomes" id="UP001595828"/>
    </source>
</evidence>
<reference evidence="2" key="1">
    <citation type="journal article" date="2019" name="Int. J. Syst. Evol. Microbiol.">
        <title>The Global Catalogue of Microorganisms (GCM) 10K type strain sequencing project: providing services to taxonomists for standard genome sequencing and annotation.</title>
        <authorList>
            <consortium name="The Broad Institute Genomics Platform"/>
            <consortium name="The Broad Institute Genome Sequencing Center for Infectious Disease"/>
            <person name="Wu L."/>
            <person name="Ma J."/>
        </authorList>
    </citation>
    <scope>NUCLEOTIDE SEQUENCE [LARGE SCALE GENOMIC DNA]</scope>
    <source>
        <strain evidence="2">CGMCC 1.12989</strain>
    </source>
</reference>
<dbReference type="Proteomes" id="UP001595828">
    <property type="component" value="Unassembled WGS sequence"/>
</dbReference>